<sequence length="217" mass="25442">MARRFEELRDQDTLVQVSMITKKVYFGDMSLDICPDSCLTLTRERRNGQTTVRWSFELKDKKGNKRATFLEAHDVNQASRTGFTNSKKPIWFALKLEASGMNAIKRRNGPMFAKVQKFHREKKMAKPFLMVFEVDASQMWIWQDRVQTHYASAKLLMGILDNAFANFIVDHYESRRLLPPNRQFDTIQKISPDTLIEIVRGGEERNLIKRIQRILDK</sequence>
<dbReference type="Proteomes" id="UP000095282">
    <property type="component" value="Unplaced"/>
</dbReference>
<dbReference type="WBParaSite" id="Csp11.Scaffold626.g6477.t1">
    <property type="protein sequence ID" value="Csp11.Scaffold626.g6477.t1"/>
    <property type="gene ID" value="Csp11.Scaffold626.g6477"/>
</dbReference>
<evidence type="ECO:0000313" key="2">
    <source>
        <dbReference type="WBParaSite" id="Csp11.Scaffold626.g6477.t1"/>
    </source>
</evidence>
<protein>
    <submittedName>
        <fullName evidence="2">VID27 domain-containing protein</fullName>
    </submittedName>
</protein>
<accession>A0A1I7TJ98</accession>
<dbReference type="AlphaFoldDB" id="A0A1I7TJ98"/>
<proteinExistence type="predicted"/>
<evidence type="ECO:0000313" key="1">
    <source>
        <dbReference type="Proteomes" id="UP000095282"/>
    </source>
</evidence>
<keyword evidence="1" id="KW-1185">Reference proteome</keyword>
<reference evidence="2" key="1">
    <citation type="submission" date="2016-11" db="UniProtKB">
        <authorList>
            <consortium name="WormBaseParasite"/>
        </authorList>
    </citation>
    <scope>IDENTIFICATION</scope>
</reference>
<organism evidence="1 2">
    <name type="scientific">Caenorhabditis tropicalis</name>
    <dbReference type="NCBI Taxonomy" id="1561998"/>
    <lineage>
        <taxon>Eukaryota</taxon>
        <taxon>Metazoa</taxon>
        <taxon>Ecdysozoa</taxon>
        <taxon>Nematoda</taxon>
        <taxon>Chromadorea</taxon>
        <taxon>Rhabditida</taxon>
        <taxon>Rhabditina</taxon>
        <taxon>Rhabditomorpha</taxon>
        <taxon>Rhabditoidea</taxon>
        <taxon>Rhabditidae</taxon>
        <taxon>Peloderinae</taxon>
        <taxon>Caenorhabditis</taxon>
    </lineage>
</organism>
<name>A0A1I7TJ98_9PELO</name>